<keyword evidence="11" id="KW-1185">Reference proteome</keyword>
<evidence type="ECO:0000256" key="5">
    <source>
        <dbReference type="PIRSR" id="PIRSR606710-1"/>
    </source>
</evidence>
<dbReference type="InterPro" id="IPR013320">
    <property type="entry name" value="ConA-like_dom_sf"/>
</dbReference>
<dbReference type="InterPro" id="IPR006710">
    <property type="entry name" value="Glyco_hydro_43"/>
</dbReference>
<evidence type="ECO:0000256" key="7">
    <source>
        <dbReference type="SAM" id="SignalP"/>
    </source>
</evidence>
<protein>
    <submittedName>
        <fullName evidence="10">Arabinanase</fullName>
    </submittedName>
</protein>
<feature type="chain" id="PRO_5012458301" evidence="7">
    <location>
        <begin position="25"/>
        <end position="846"/>
    </location>
</feature>
<feature type="active site" description="Proton acceptor" evidence="5">
    <location>
        <position position="54"/>
    </location>
</feature>
<name>A0A1R1ELG8_9BACL</name>
<dbReference type="GO" id="GO:0005975">
    <property type="term" value="P:carbohydrate metabolic process"/>
    <property type="evidence" value="ECO:0007669"/>
    <property type="project" value="InterPro"/>
</dbReference>
<dbReference type="Pfam" id="PF13385">
    <property type="entry name" value="Laminin_G_3"/>
    <property type="match status" value="1"/>
</dbReference>
<organism evidence="10 11">
    <name type="scientific">Paenibacillus rhizosphaerae</name>
    <dbReference type="NCBI Taxonomy" id="297318"/>
    <lineage>
        <taxon>Bacteria</taxon>
        <taxon>Bacillati</taxon>
        <taxon>Bacillota</taxon>
        <taxon>Bacilli</taxon>
        <taxon>Bacillales</taxon>
        <taxon>Paenibacillaceae</taxon>
        <taxon>Paenibacillus</taxon>
    </lineage>
</organism>
<feature type="domain" description="Atrophied bacterial Ig" evidence="9">
    <location>
        <begin position="560"/>
        <end position="635"/>
    </location>
</feature>
<dbReference type="InterPro" id="IPR032291">
    <property type="entry name" value="Abn2_C"/>
</dbReference>
<reference evidence="10 11" key="1">
    <citation type="submission" date="2016-11" db="EMBL/GenBank/DDBJ databases">
        <title>Paenibacillus species isolates.</title>
        <authorList>
            <person name="Beno S.M."/>
        </authorList>
    </citation>
    <scope>NUCLEOTIDE SEQUENCE [LARGE SCALE GENOMIC DNA]</scope>
    <source>
        <strain evidence="10 11">FSL R5-0378</strain>
    </source>
</reference>
<evidence type="ECO:0000256" key="4">
    <source>
        <dbReference type="ARBA" id="ARBA00023295"/>
    </source>
</evidence>
<evidence type="ECO:0000259" key="8">
    <source>
        <dbReference type="Pfam" id="PF16369"/>
    </source>
</evidence>
<feature type="site" description="Important for catalytic activity, responsible for pKa modulation of the active site Glu and correct orientation of both the proton donor and substrate" evidence="6">
    <location>
        <position position="237"/>
    </location>
</feature>
<keyword evidence="3" id="KW-0378">Hydrolase</keyword>
<dbReference type="Gene3D" id="2.60.120.200">
    <property type="match status" value="1"/>
</dbReference>
<evidence type="ECO:0000313" key="11">
    <source>
        <dbReference type="Proteomes" id="UP000187172"/>
    </source>
</evidence>
<evidence type="ECO:0000313" key="10">
    <source>
        <dbReference type="EMBL" id="OMF52648.1"/>
    </source>
</evidence>
<feature type="signal peptide" evidence="7">
    <location>
        <begin position="1"/>
        <end position="24"/>
    </location>
</feature>
<feature type="active site" description="Proton donor" evidence="5">
    <location>
        <position position="303"/>
    </location>
</feature>
<dbReference type="SUPFAM" id="SSF49899">
    <property type="entry name" value="Concanavalin A-like lectins/glucanases"/>
    <property type="match status" value="1"/>
</dbReference>
<feature type="domain" description="Extracellular endo-alpha-(1-&gt;5)-L-arabinanase C-terminal" evidence="8">
    <location>
        <begin position="440"/>
        <end position="543"/>
    </location>
</feature>
<dbReference type="Pfam" id="PF04616">
    <property type="entry name" value="Glyco_hydro_43"/>
    <property type="match status" value="1"/>
</dbReference>
<dbReference type="AlphaFoldDB" id="A0A1R1ELG8"/>
<gene>
    <name evidence="10" type="ORF">BK138_21450</name>
</gene>
<dbReference type="EMBL" id="MRTP01000006">
    <property type="protein sequence ID" value="OMF52648.1"/>
    <property type="molecule type" value="Genomic_DNA"/>
</dbReference>
<sequence>MNRRWVSAFLMMMLFVTVPGQVFGTGPDSTAQKGGKTQEQQGQAPVYQNVSVHDPSIVKDGDTYYVFGSHIEAARSKDLQSWTRFTNGYTTPGNVLYGDLAQNLAGSFAWAGQNDSDSKGGFSVWAPDVFWNPEYVNTDGTKGAYMLYYCTSSTYIRSAIGFAVSPKIKGPYQYVDTLVYSGFTEGDATDKDSVINKKWTNTNIPKLIDAGQLSGASGAWFNADGSFANGTYPNAIDPNLYYDNNGRLWMSYGSWSGGIFVLPVDPKTGKVKYPGKDGKTADGRLVDRYFGTKVAGGYGKSGEGPYVVFDQATGYYYLYMTYGWLGADGGYNMRVFRAKNPDGPYVDAQGQNAVLPGDTDNAPYGNKLMGNYLFARDVGDPGTGNGVGYVSPGHNSVLLDDATGKRFLVFHTRFPQMGEAHEVRVHQMYMNADGWPVVAPYRYAGETLSKVDRQDLIGEYKFINHGKGTTADIQSSVYIRLNKDNTISGDVTGTWKKTGHNEAELVIAGSVYKGVFASGWDPVSERYVMTFTASSREGVAVWGSRLEDKTDQALVQDVYDDLSLGDTAKVVSDLALPAEGARHTAISWKSSDEAVVSSTGEVHRPAGGASAQAVLTATITKGGTSLTKSFTVTVLPYQDAKLSAYYGLEGNFADSQGRFAAGTVTGDRIDKSGGSITFTEGRQGQAAKFDGASGIRLPDGLISSNAYSVALWIKPEELTTYTTAFFGAKDGDHWVSLVPRGAVANNTMVWSGSTSWYDGATGLTIPTGEWSHLAFSVENGTLTVYVNGVQKFKGANFPDWFTGTKASFSLGVNWWDPPFKGLIDELRVYDGALTPAQAADLAKNPS</sequence>
<dbReference type="InterPro" id="IPR050727">
    <property type="entry name" value="GH43_arabinanases"/>
</dbReference>
<dbReference type="RefSeq" id="WP_076172820.1">
    <property type="nucleotide sequence ID" value="NZ_MRTP01000006.1"/>
</dbReference>
<evidence type="ECO:0000256" key="2">
    <source>
        <dbReference type="ARBA" id="ARBA00009865"/>
    </source>
</evidence>
<comment type="pathway">
    <text evidence="1">Glycan metabolism; L-arabinan degradation.</text>
</comment>
<evidence type="ECO:0000256" key="1">
    <source>
        <dbReference type="ARBA" id="ARBA00004834"/>
    </source>
</evidence>
<dbReference type="InterPro" id="IPR046780">
    <property type="entry name" value="aBig_2"/>
</dbReference>
<dbReference type="Pfam" id="PF20578">
    <property type="entry name" value="aBig_2"/>
    <property type="match status" value="1"/>
</dbReference>
<comment type="caution">
    <text evidence="10">The sequence shown here is derived from an EMBL/GenBank/DDBJ whole genome shotgun (WGS) entry which is preliminary data.</text>
</comment>
<evidence type="ECO:0000259" key="9">
    <source>
        <dbReference type="Pfam" id="PF20578"/>
    </source>
</evidence>
<keyword evidence="4" id="KW-0326">Glycosidase</keyword>
<dbReference type="Gene3D" id="2.115.10.20">
    <property type="entry name" value="Glycosyl hydrolase domain, family 43"/>
    <property type="match status" value="1"/>
</dbReference>
<proteinExistence type="inferred from homology"/>
<dbReference type="Pfam" id="PF16369">
    <property type="entry name" value="GH43_C"/>
    <property type="match status" value="1"/>
</dbReference>
<dbReference type="STRING" id="297318.BK138_21450"/>
<dbReference type="InterPro" id="IPR023296">
    <property type="entry name" value="Glyco_hydro_beta-prop_sf"/>
</dbReference>
<dbReference type="GO" id="GO:0004553">
    <property type="term" value="F:hydrolase activity, hydrolyzing O-glycosyl compounds"/>
    <property type="evidence" value="ECO:0007669"/>
    <property type="project" value="InterPro"/>
</dbReference>
<dbReference type="Proteomes" id="UP000187172">
    <property type="component" value="Unassembled WGS sequence"/>
</dbReference>
<comment type="similarity">
    <text evidence="2">Belongs to the glycosyl hydrolase 43 family.</text>
</comment>
<accession>A0A1R1ELG8</accession>
<dbReference type="CDD" id="cd18832">
    <property type="entry name" value="GH43_GsAbnA-like"/>
    <property type="match status" value="1"/>
</dbReference>
<dbReference type="PANTHER" id="PTHR43301">
    <property type="entry name" value="ARABINAN ENDO-1,5-ALPHA-L-ARABINOSIDASE"/>
    <property type="match status" value="1"/>
</dbReference>
<dbReference type="Gene3D" id="2.40.128.10">
    <property type="match status" value="1"/>
</dbReference>
<evidence type="ECO:0000256" key="3">
    <source>
        <dbReference type="ARBA" id="ARBA00022801"/>
    </source>
</evidence>
<evidence type="ECO:0000256" key="6">
    <source>
        <dbReference type="PIRSR" id="PIRSR606710-2"/>
    </source>
</evidence>
<dbReference type="PANTHER" id="PTHR43301:SF3">
    <property type="entry name" value="ARABINAN ENDO-1,5-ALPHA-L-ARABINOSIDASE A-RELATED"/>
    <property type="match status" value="1"/>
</dbReference>
<dbReference type="SUPFAM" id="SSF75005">
    <property type="entry name" value="Arabinanase/levansucrase/invertase"/>
    <property type="match status" value="1"/>
</dbReference>
<keyword evidence="7" id="KW-0732">Signal</keyword>